<sequence>MNNKSRYLSLIISLSLAAGMLLYGIVSAPTVCFPTSDYKELSLVQQLFSPLSIVLLVFYSTILYVLISGVVRGLSSRR</sequence>
<keyword evidence="3" id="KW-1185">Reference proteome</keyword>
<keyword evidence="1" id="KW-0472">Membrane</keyword>
<dbReference type="Proteomes" id="UP000694480">
    <property type="component" value="Unassembled WGS sequence"/>
</dbReference>
<accession>A0A931EBR0</accession>
<protein>
    <submittedName>
        <fullName evidence="2">Uncharacterized protein</fullName>
    </submittedName>
</protein>
<evidence type="ECO:0000313" key="2">
    <source>
        <dbReference type="EMBL" id="MBF5027309.1"/>
    </source>
</evidence>
<dbReference type="RefSeq" id="WP_194739240.1">
    <property type="nucleotide sequence ID" value="NZ_JADKYY010000006.1"/>
</dbReference>
<dbReference type="EMBL" id="JADKYY010000006">
    <property type="protein sequence ID" value="MBF5027309.1"/>
    <property type="molecule type" value="Genomic_DNA"/>
</dbReference>
<organism evidence="2 3">
    <name type="scientific">Planobacterium oryzisoli</name>
    <dbReference type="NCBI Taxonomy" id="2771435"/>
    <lineage>
        <taxon>Bacteria</taxon>
        <taxon>Pseudomonadati</taxon>
        <taxon>Bacteroidota</taxon>
        <taxon>Flavobacteriia</taxon>
        <taxon>Flavobacteriales</taxon>
        <taxon>Weeksellaceae</taxon>
        <taxon>Chryseobacterium group</taxon>
        <taxon>Chryseobacterium</taxon>
    </lineage>
</organism>
<keyword evidence="1" id="KW-0812">Transmembrane</keyword>
<evidence type="ECO:0000256" key="1">
    <source>
        <dbReference type="SAM" id="Phobius"/>
    </source>
</evidence>
<reference evidence="2" key="1">
    <citation type="submission" date="2020-11" db="EMBL/GenBank/DDBJ databases">
        <title>Genome seq and assembly of Planobacterium sp.</title>
        <authorList>
            <person name="Chhetri G."/>
        </authorList>
    </citation>
    <scope>NUCLEOTIDE SEQUENCE</scope>
    <source>
        <strain evidence="2">GCR5</strain>
    </source>
</reference>
<gene>
    <name evidence="2" type="ORF">IC612_05800</name>
</gene>
<dbReference type="AlphaFoldDB" id="A0A931EBR0"/>
<feature type="transmembrane region" description="Helical" evidence="1">
    <location>
        <begin position="47"/>
        <end position="71"/>
    </location>
</feature>
<comment type="caution">
    <text evidence="2">The sequence shown here is derived from an EMBL/GenBank/DDBJ whole genome shotgun (WGS) entry which is preliminary data.</text>
</comment>
<name>A0A931EBR0_9FLAO</name>
<proteinExistence type="predicted"/>
<keyword evidence="1" id="KW-1133">Transmembrane helix</keyword>
<feature type="transmembrane region" description="Helical" evidence="1">
    <location>
        <begin position="7"/>
        <end position="27"/>
    </location>
</feature>
<evidence type="ECO:0000313" key="3">
    <source>
        <dbReference type="Proteomes" id="UP000694480"/>
    </source>
</evidence>